<proteinExistence type="predicted"/>
<evidence type="ECO:0000313" key="2">
    <source>
        <dbReference type="EMBL" id="HAF8579404.1"/>
    </source>
</evidence>
<evidence type="ECO:0008006" key="3">
    <source>
        <dbReference type="Google" id="ProtNLM"/>
    </source>
</evidence>
<gene>
    <name evidence="2" type="ORF">G5T75_003344</name>
</gene>
<comment type="caution">
    <text evidence="2">The sequence shown here is derived from an EMBL/GenBank/DDBJ whole genome shotgun (WGS) entry which is preliminary data.</text>
</comment>
<sequence length="128" mass="14089">MKTDTDGLTMNQLAERNAEHLATIAALAAENAAMKSAKEIIRHLNANREEANFCGIDDCHIDDAVEAMLTPATDAFLAEVRAQSADELAELYFTLAAHEANRYIADSWRESARFAKDHAAQLRQEAAK</sequence>
<dbReference type="EMBL" id="DAAWNC010000008">
    <property type="protein sequence ID" value="HAF8579404.1"/>
    <property type="molecule type" value="Genomic_DNA"/>
</dbReference>
<keyword evidence="1" id="KW-0175">Coiled coil</keyword>
<reference evidence="2" key="2">
    <citation type="submission" date="2020-02" db="EMBL/GenBank/DDBJ databases">
        <authorList>
            <consortium name="NCBI Pathogen Detection Project"/>
        </authorList>
    </citation>
    <scope>NUCLEOTIDE SEQUENCE</scope>
    <source>
        <strain evidence="2">MA.MZ045</strain>
    </source>
</reference>
<protein>
    <recommendedName>
        <fullName evidence="3">Ead/Ea22-like family protein</fullName>
    </recommendedName>
</protein>
<dbReference type="AlphaFoldDB" id="A0A754E7M1"/>
<feature type="coiled-coil region" evidence="1">
    <location>
        <begin position="10"/>
        <end position="47"/>
    </location>
</feature>
<dbReference type="RefSeq" id="WP_079791528.1">
    <property type="nucleotide sequence ID" value="NZ_MXLQ01000006.1"/>
</dbReference>
<reference evidence="2" key="1">
    <citation type="journal article" date="2018" name="Genome Biol.">
        <title>SKESA: strategic k-mer extension for scrupulous assemblies.</title>
        <authorList>
            <person name="Souvorov A."/>
            <person name="Agarwala R."/>
            <person name="Lipman D.J."/>
        </authorList>
    </citation>
    <scope>NUCLEOTIDE SEQUENCE</scope>
    <source>
        <strain evidence="2">MA.MZ045</strain>
    </source>
</reference>
<accession>A0A754E7M1</accession>
<evidence type="ECO:0000256" key="1">
    <source>
        <dbReference type="SAM" id="Coils"/>
    </source>
</evidence>
<organism evidence="2">
    <name type="scientific">Salmonella enterica</name>
    <name type="common">Salmonella choleraesuis</name>
    <dbReference type="NCBI Taxonomy" id="28901"/>
    <lineage>
        <taxon>Bacteria</taxon>
        <taxon>Pseudomonadati</taxon>
        <taxon>Pseudomonadota</taxon>
        <taxon>Gammaproteobacteria</taxon>
        <taxon>Enterobacterales</taxon>
        <taxon>Enterobacteriaceae</taxon>
        <taxon>Salmonella</taxon>
    </lineage>
</organism>
<name>A0A754E7M1_SALER</name>